<dbReference type="Pfam" id="PF10273">
    <property type="entry name" value="WGG"/>
    <property type="match status" value="1"/>
</dbReference>
<dbReference type="OMA" id="QSNWGGP"/>
<dbReference type="VEuPathDB" id="FungiDB:YALI0_E15466g"/>
<reference evidence="4 6" key="1">
    <citation type="journal article" date="2016" name="PLoS ONE">
        <title>Sequence Assembly of Yarrowia lipolytica Strain W29/CLIB89 Shows Transposable Element Diversity.</title>
        <authorList>
            <person name="Magnan C."/>
            <person name="Yu J."/>
            <person name="Chang I."/>
            <person name="Jahn E."/>
            <person name="Kanomata Y."/>
            <person name="Wu J."/>
            <person name="Zeller M."/>
            <person name="Oakes M."/>
            <person name="Baldi P."/>
            <person name="Sandmeyer S."/>
        </authorList>
    </citation>
    <scope>NUCLEOTIDE SEQUENCE [LARGE SCALE GENOMIC DNA]</scope>
    <source>
        <strain evidence="4">CLIB89</strain>
        <strain evidence="6">CLIB89(W29)</strain>
    </source>
</reference>
<protein>
    <submittedName>
        <fullName evidence="5">Pre-rRNA-processing protein TSR2-domain-containing protein</fullName>
    </submittedName>
</protein>
<evidence type="ECO:0000256" key="1">
    <source>
        <dbReference type="ARBA" id="ARBA00006524"/>
    </source>
</evidence>
<dbReference type="EMBL" id="KZ859169">
    <property type="protein sequence ID" value="RDW22700.1"/>
    <property type="molecule type" value="Genomic_DNA"/>
</dbReference>
<dbReference type="AlphaFoldDB" id="A0A1D8NII8"/>
<organism evidence="4 6">
    <name type="scientific">Yarrowia lipolytica</name>
    <name type="common">Candida lipolytica</name>
    <dbReference type="NCBI Taxonomy" id="4952"/>
    <lineage>
        <taxon>Eukaryota</taxon>
        <taxon>Fungi</taxon>
        <taxon>Dikarya</taxon>
        <taxon>Ascomycota</taxon>
        <taxon>Saccharomycotina</taxon>
        <taxon>Dipodascomycetes</taxon>
        <taxon>Dipodascales</taxon>
        <taxon>Dipodascales incertae sedis</taxon>
        <taxon>Yarrowia</taxon>
    </lineage>
</organism>
<dbReference type="EMBL" id="CP017557">
    <property type="protein sequence ID" value="AOW05456.1"/>
    <property type="molecule type" value="Genomic_DNA"/>
</dbReference>
<evidence type="ECO:0000256" key="2">
    <source>
        <dbReference type="ARBA" id="ARBA00022552"/>
    </source>
</evidence>
<dbReference type="PANTHER" id="PTHR21250">
    <property type="entry name" value="PRE-RRNA-PROCESSING PROTEIN TSR2 HOMOLOG"/>
    <property type="match status" value="1"/>
</dbReference>
<reference evidence="5 7" key="2">
    <citation type="submission" date="2018-07" db="EMBL/GenBank/DDBJ databases">
        <title>Draft Genome Assemblies for Five Robust Yarrowia lipolytica Strains Exhibiting High Lipid Production and Pentose Sugar Utilization and Sugar Alcohol Secretion from Undetoxified Lignocellulosic Biomass Hydrolysates.</title>
        <authorList>
            <consortium name="DOE Joint Genome Institute"/>
            <person name="Walker C."/>
            <person name="Ryu S."/>
            <person name="Na H."/>
            <person name="Zane M."/>
            <person name="LaButti K."/>
            <person name="Lipzen A."/>
            <person name="Haridas S."/>
            <person name="Barry K."/>
            <person name="Grigoriev I.V."/>
            <person name="Quarterman J."/>
            <person name="Slininger P."/>
            <person name="Dien B."/>
            <person name="Trinh C.T."/>
        </authorList>
    </citation>
    <scope>NUCLEOTIDE SEQUENCE [LARGE SCALE GENOMIC DNA]</scope>
    <source>
        <strain evidence="5 7">YB392</strain>
    </source>
</reference>
<dbReference type="eggNOG" id="KOG4032">
    <property type="taxonomic scope" value="Eukaryota"/>
</dbReference>
<feature type="compositionally biased region" description="Acidic residues" evidence="3">
    <location>
        <begin position="147"/>
        <end position="165"/>
    </location>
</feature>
<proteinExistence type="inferred from homology"/>
<feature type="region of interest" description="Disordered" evidence="3">
    <location>
        <begin position="130"/>
        <end position="192"/>
    </location>
</feature>
<accession>A0A1D8NII8</accession>
<sequence length="192" mass="21570">MSDILEIENSNGLKFGDSQVQARFELGVCMALYNWTDLTTAVDNSWGGSDSEEKREWLVGNIVELFEESTVLDALDIQTRLSQVMEDEFDTVVDDDSDFTTAQLLIQIWMECSQGIFSTVENQYNKYEKSKNTKTSVKVDDQTTGGDSEDEEDHAPDLVDGDSEMADLGTKEKQGPVIDDDGFEVVQRKGRR</sequence>
<dbReference type="Proteomes" id="UP000256601">
    <property type="component" value="Unassembled WGS sequence"/>
</dbReference>
<evidence type="ECO:0000313" key="6">
    <source>
        <dbReference type="Proteomes" id="UP000182444"/>
    </source>
</evidence>
<comment type="similarity">
    <text evidence="1">Belongs to the TSR2 family.</text>
</comment>
<feature type="compositionally biased region" description="Basic and acidic residues" evidence="3">
    <location>
        <begin position="130"/>
        <end position="141"/>
    </location>
</feature>
<dbReference type="RefSeq" id="XP_503982.1">
    <property type="nucleotide sequence ID" value="XM_503982.1"/>
</dbReference>
<dbReference type="Proteomes" id="UP000182444">
    <property type="component" value="Chromosome 1E"/>
</dbReference>
<evidence type="ECO:0000313" key="5">
    <source>
        <dbReference type="EMBL" id="RDW22700.1"/>
    </source>
</evidence>
<dbReference type="KEGG" id="yli:2912005"/>
<dbReference type="InterPro" id="IPR019398">
    <property type="entry name" value="Pre-rRNA_process_TSR2"/>
</dbReference>
<evidence type="ECO:0000313" key="4">
    <source>
        <dbReference type="EMBL" id="AOW05456.1"/>
    </source>
</evidence>
<gene>
    <name evidence="5" type="ORF">B0I71DRAFT_137152</name>
    <name evidence="4" type="ORF">YALI1_E18514g</name>
</gene>
<evidence type="ECO:0000256" key="3">
    <source>
        <dbReference type="SAM" id="MobiDB-lite"/>
    </source>
</evidence>
<evidence type="ECO:0000313" key="7">
    <source>
        <dbReference type="Proteomes" id="UP000256601"/>
    </source>
</evidence>
<name>A0A1D8NII8_YARLL</name>
<keyword evidence="2" id="KW-0698">rRNA processing</keyword>
<dbReference type="GeneID" id="2912005"/>
<dbReference type="OrthoDB" id="263560at2759"/>
<dbReference type="GO" id="GO:0006364">
    <property type="term" value="P:rRNA processing"/>
    <property type="evidence" value="ECO:0007669"/>
    <property type="project" value="UniProtKB-KW"/>
</dbReference>
<dbReference type="VEuPathDB" id="FungiDB:YALI1_E18514g"/>